<dbReference type="InterPro" id="IPR001356">
    <property type="entry name" value="HD"/>
</dbReference>
<proteinExistence type="predicted"/>
<feature type="compositionally biased region" description="Acidic residues" evidence="6">
    <location>
        <begin position="128"/>
        <end position="149"/>
    </location>
</feature>
<evidence type="ECO:0000256" key="1">
    <source>
        <dbReference type="ARBA" id="ARBA00004123"/>
    </source>
</evidence>
<evidence type="ECO:0000313" key="9">
    <source>
        <dbReference type="Proteomes" id="UP000238479"/>
    </source>
</evidence>
<feature type="compositionally biased region" description="Acidic residues" evidence="6">
    <location>
        <begin position="156"/>
        <end position="170"/>
    </location>
</feature>
<dbReference type="GO" id="GO:0005634">
    <property type="term" value="C:nucleus"/>
    <property type="evidence" value="ECO:0007669"/>
    <property type="project" value="UniProtKB-SubCell"/>
</dbReference>
<dbReference type="InterPro" id="IPR009057">
    <property type="entry name" value="Homeodomain-like_sf"/>
</dbReference>
<evidence type="ECO:0000256" key="6">
    <source>
        <dbReference type="SAM" id="MobiDB-lite"/>
    </source>
</evidence>
<dbReference type="OrthoDB" id="514822at2759"/>
<comment type="subcellular location">
    <subcellularLocation>
        <location evidence="1 5">Nucleus</location>
    </subcellularLocation>
</comment>
<feature type="DNA-binding region" description="Homeobox" evidence="5">
    <location>
        <begin position="280"/>
        <end position="339"/>
    </location>
</feature>
<reference evidence="8 9" key="1">
    <citation type="journal article" date="2018" name="Nat. Genet.">
        <title>The Rosa genome provides new insights in the design of modern roses.</title>
        <authorList>
            <person name="Bendahmane M."/>
        </authorList>
    </citation>
    <scope>NUCLEOTIDE SEQUENCE [LARGE SCALE GENOMIC DNA]</scope>
    <source>
        <strain evidence="9">cv. Old Blush</strain>
    </source>
</reference>
<comment type="caution">
    <text evidence="8">The sequence shown here is derived from an EMBL/GenBank/DDBJ whole genome shotgun (WGS) entry which is preliminary data.</text>
</comment>
<feature type="domain" description="Homeobox" evidence="7">
    <location>
        <begin position="278"/>
        <end position="338"/>
    </location>
</feature>
<dbReference type="SMART" id="SM00389">
    <property type="entry name" value="HOX"/>
    <property type="match status" value="1"/>
</dbReference>
<evidence type="ECO:0000313" key="8">
    <source>
        <dbReference type="EMBL" id="PRQ26771.1"/>
    </source>
</evidence>
<dbReference type="STRING" id="74649.A0A2P6PXW7"/>
<organism evidence="8 9">
    <name type="scientific">Rosa chinensis</name>
    <name type="common">China rose</name>
    <dbReference type="NCBI Taxonomy" id="74649"/>
    <lineage>
        <taxon>Eukaryota</taxon>
        <taxon>Viridiplantae</taxon>
        <taxon>Streptophyta</taxon>
        <taxon>Embryophyta</taxon>
        <taxon>Tracheophyta</taxon>
        <taxon>Spermatophyta</taxon>
        <taxon>Magnoliopsida</taxon>
        <taxon>eudicotyledons</taxon>
        <taxon>Gunneridae</taxon>
        <taxon>Pentapetalae</taxon>
        <taxon>rosids</taxon>
        <taxon>fabids</taxon>
        <taxon>Rosales</taxon>
        <taxon>Rosaceae</taxon>
        <taxon>Rosoideae</taxon>
        <taxon>Rosoideae incertae sedis</taxon>
        <taxon>Rosa</taxon>
    </lineage>
</organism>
<protein>
    <submittedName>
        <fullName evidence="8">Putative transcription factor Homobox-WOX family</fullName>
    </submittedName>
</protein>
<dbReference type="GO" id="GO:0000981">
    <property type="term" value="F:DNA-binding transcription factor activity, RNA polymerase II-specific"/>
    <property type="evidence" value="ECO:0007669"/>
    <property type="project" value="TreeGrafter"/>
</dbReference>
<dbReference type="AlphaFoldDB" id="A0A2P6PXW7"/>
<dbReference type="PROSITE" id="PS50071">
    <property type="entry name" value="HOMEOBOX_2"/>
    <property type="match status" value="1"/>
</dbReference>
<feature type="region of interest" description="Disordered" evidence="6">
    <location>
        <begin position="331"/>
        <end position="353"/>
    </location>
</feature>
<feature type="region of interest" description="Disordered" evidence="6">
    <location>
        <begin position="1"/>
        <end position="26"/>
    </location>
</feature>
<gene>
    <name evidence="8" type="ORF">RchiOBHm_Chr6g0298241</name>
</gene>
<evidence type="ECO:0000259" key="7">
    <source>
        <dbReference type="PROSITE" id="PS50071"/>
    </source>
</evidence>
<dbReference type="Gramene" id="PRQ26771">
    <property type="protein sequence ID" value="PRQ26771"/>
    <property type="gene ID" value="RchiOBHm_Chr6g0298241"/>
</dbReference>
<keyword evidence="9" id="KW-1185">Reference proteome</keyword>
<dbReference type="Gene3D" id="1.10.10.60">
    <property type="entry name" value="Homeodomain-like"/>
    <property type="match status" value="1"/>
</dbReference>
<evidence type="ECO:0000256" key="3">
    <source>
        <dbReference type="ARBA" id="ARBA00023155"/>
    </source>
</evidence>
<name>A0A2P6PXW7_ROSCH</name>
<dbReference type="EMBL" id="PDCK01000044">
    <property type="protein sequence ID" value="PRQ26771.1"/>
    <property type="molecule type" value="Genomic_DNA"/>
</dbReference>
<dbReference type="CDD" id="cd00086">
    <property type="entry name" value="homeodomain"/>
    <property type="match status" value="1"/>
</dbReference>
<feature type="compositionally biased region" description="Basic and acidic residues" evidence="6">
    <location>
        <begin position="331"/>
        <end position="342"/>
    </location>
</feature>
<feature type="region of interest" description="Disordered" evidence="6">
    <location>
        <begin position="124"/>
        <end position="170"/>
    </location>
</feature>
<dbReference type="PANTHER" id="PTHR15467:SF9">
    <property type="entry name" value="HOMEOBOX DOMAIN-CONTAINING PROTEIN"/>
    <property type="match status" value="1"/>
</dbReference>
<keyword evidence="2 5" id="KW-0238">DNA-binding</keyword>
<sequence length="353" mass="39315">MAFASALNAPNGLHRLPSSRHETTRTGPASLVLPRHLPARYSSTLAFALRKNHRAAVTSAQPKLKKKSAAKNEEDEVDGDAIDALFSLLEEDLRNDGVSFDDDGEDDEISEEDLARLEEELAEAFGAVDEDEDEDEEEEEDDEDGDGDVDVVQSDATEEEEEDEEEDDEVEVAVKLKTWQFRRLASALKVGRRKTSIKALAAELCLDRALVLQMLRDPPPNLLMLSAALPDVPALKKSLPEPKPVETVVETTVETGVEPTTDTAAVDTAVKVPVHVRQQKFSGQKRLKKVHLDTLERVYRRTKRPTNAIVSSIVHVTNLPRKRIVKWFEEKRSEEGVPDSRRPYQPSAPTTVN</sequence>
<dbReference type="OMA" id="KRIVKWF"/>
<dbReference type="GO" id="GO:0003677">
    <property type="term" value="F:DNA binding"/>
    <property type="evidence" value="ECO:0007669"/>
    <property type="project" value="UniProtKB-UniRule"/>
</dbReference>
<evidence type="ECO:0000256" key="5">
    <source>
        <dbReference type="PROSITE-ProRule" id="PRU00108"/>
    </source>
</evidence>
<dbReference type="Proteomes" id="UP000238479">
    <property type="component" value="Chromosome 6"/>
</dbReference>
<evidence type="ECO:0000256" key="2">
    <source>
        <dbReference type="ARBA" id="ARBA00023125"/>
    </source>
</evidence>
<accession>A0A2P6PXW7</accession>
<keyword evidence="4 5" id="KW-0539">Nucleus</keyword>
<evidence type="ECO:0000256" key="4">
    <source>
        <dbReference type="ARBA" id="ARBA00023242"/>
    </source>
</evidence>
<dbReference type="PANTHER" id="PTHR15467">
    <property type="entry name" value="ZINC-FINGERS AND HOMEOBOXES RELATED"/>
    <property type="match status" value="1"/>
</dbReference>
<keyword evidence="3 5" id="KW-0371">Homeobox</keyword>
<dbReference type="SUPFAM" id="SSF46689">
    <property type="entry name" value="Homeodomain-like"/>
    <property type="match status" value="1"/>
</dbReference>